<feature type="transmembrane region" description="Helical" evidence="8">
    <location>
        <begin position="12"/>
        <end position="29"/>
    </location>
</feature>
<proteinExistence type="inferred from homology"/>
<feature type="transmembrane region" description="Helical" evidence="8">
    <location>
        <begin position="230"/>
        <end position="248"/>
    </location>
</feature>
<feature type="transmembrane region" description="Helical" evidence="8">
    <location>
        <begin position="49"/>
        <end position="68"/>
    </location>
</feature>
<dbReference type="InterPro" id="IPR052017">
    <property type="entry name" value="TSUP"/>
</dbReference>
<evidence type="ECO:0000256" key="6">
    <source>
        <dbReference type="ARBA" id="ARBA00022989"/>
    </source>
</evidence>
<keyword evidence="5 8" id="KW-0812">Transmembrane</keyword>
<dbReference type="PANTHER" id="PTHR30269:SF23">
    <property type="entry name" value="MEMBRANE TRANSPORTER PROTEIN YDHB-RELATED"/>
    <property type="match status" value="1"/>
</dbReference>
<dbReference type="InterPro" id="IPR002781">
    <property type="entry name" value="TM_pro_TauE-like"/>
</dbReference>
<keyword evidence="10" id="KW-1185">Reference proteome</keyword>
<evidence type="ECO:0000256" key="3">
    <source>
        <dbReference type="ARBA" id="ARBA00022448"/>
    </source>
</evidence>
<evidence type="ECO:0000256" key="5">
    <source>
        <dbReference type="ARBA" id="ARBA00022692"/>
    </source>
</evidence>
<evidence type="ECO:0000313" key="10">
    <source>
        <dbReference type="Proteomes" id="UP001595616"/>
    </source>
</evidence>
<comment type="similarity">
    <text evidence="2 8">Belongs to the 4-toluene sulfonate uptake permease (TSUP) (TC 2.A.102) family.</text>
</comment>
<evidence type="ECO:0000256" key="2">
    <source>
        <dbReference type="ARBA" id="ARBA00009142"/>
    </source>
</evidence>
<organism evidence="9 10">
    <name type="scientific">Lacihabitans lacunae</name>
    <dbReference type="NCBI Taxonomy" id="1028214"/>
    <lineage>
        <taxon>Bacteria</taxon>
        <taxon>Pseudomonadati</taxon>
        <taxon>Bacteroidota</taxon>
        <taxon>Cytophagia</taxon>
        <taxon>Cytophagales</taxon>
        <taxon>Leadbetterellaceae</taxon>
        <taxon>Lacihabitans</taxon>
    </lineage>
</organism>
<evidence type="ECO:0000256" key="7">
    <source>
        <dbReference type="ARBA" id="ARBA00023136"/>
    </source>
</evidence>
<comment type="caution">
    <text evidence="9">The sequence shown here is derived from an EMBL/GenBank/DDBJ whole genome shotgun (WGS) entry which is preliminary data.</text>
</comment>
<evidence type="ECO:0000256" key="1">
    <source>
        <dbReference type="ARBA" id="ARBA00004651"/>
    </source>
</evidence>
<dbReference type="Pfam" id="PF01925">
    <property type="entry name" value="TauE"/>
    <property type="match status" value="1"/>
</dbReference>
<keyword evidence="4 8" id="KW-1003">Cell membrane</keyword>
<evidence type="ECO:0000256" key="4">
    <source>
        <dbReference type="ARBA" id="ARBA00022475"/>
    </source>
</evidence>
<keyword evidence="7 8" id="KW-0472">Membrane</keyword>
<dbReference type="Proteomes" id="UP001595616">
    <property type="component" value="Unassembled WGS sequence"/>
</dbReference>
<feature type="transmembrane region" description="Helical" evidence="8">
    <location>
        <begin position="80"/>
        <end position="96"/>
    </location>
</feature>
<protein>
    <recommendedName>
        <fullName evidence="8">Probable membrane transporter protein</fullName>
    </recommendedName>
</protein>
<accession>A0ABV7YT09</accession>
<feature type="transmembrane region" description="Helical" evidence="8">
    <location>
        <begin position="102"/>
        <end position="121"/>
    </location>
</feature>
<comment type="subcellular location">
    <subcellularLocation>
        <location evidence="1 8">Cell membrane</location>
        <topology evidence="1 8">Multi-pass membrane protein</topology>
    </subcellularLocation>
</comment>
<keyword evidence="3" id="KW-0813">Transport</keyword>
<dbReference type="RefSeq" id="WP_379836682.1">
    <property type="nucleotide sequence ID" value="NZ_JBHRYQ010000001.1"/>
</dbReference>
<evidence type="ECO:0000313" key="9">
    <source>
        <dbReference type="EMBL" id="MFC3810489.1"/>
    </source>
</evidence>
<sequence>MFSQIDFSALQWLMMLGGTAVIGMSKAGIKGIDMLNVTLMALVFGGKASTGVVLPLLCLADIFAIFYYKRHVQWEHFWKLLPPMFVGVVLGVYIGKDVDERVFKKIMAVIIVLTVIIMLVLEKAKDLKVPKGYKFSTFMGLVSGVATMLGNLAGAFSNIYFLALRMSKNDFIGTAAWVFLVINLSKVPFQIFTWKNIDVSTLSIDLYLIPALIVGFFIGVKLVGKINEVLFRRMILALTFLGGILIFIN</sequence>
<dbReference type="EMBL" id="JBHRYQ010000001">
    <property type="protein sequence ID" value="MFC3810489.1"/>
    <property type="molecule type" value="Genomic_DNA"/>
</dbReference>
<name>A0ABV7YT09_9BACT</name>
<feature type="transmembrane region" description="Helical" evidence="8">
    <location>
        <begin position="141"/>
        <end position="163"/>
    </location>
</feature>
<feature type="transmembrane region" description="Helical" evidence="8">
    <location>
        <begin position="175"/>
        <end position="194"/>
    </location>
</feature>
<feature type="transmembrane region" description="Helical" evidence="8">
    <location>
        <begin position="206"/>
        <end position="224"/>
    </location>
</feature>
<reference evidence="10" key="1">
    <citation type="journal article" date="2019" name="Int. J. Syst. Evol. Microbiol.">
        <title>The Global Catalogue of Microorganisms (GCM) 10K type strain sequencing project: providing services to taxonomists for standard genome sequencing and annotation.</title>
        <authorList>
            <consortium name="The Broad Institute Genomics Platform"/>
            <consortium name="The Broad Institute Genome Sequencing Center for Infectious Disease"/>
            <person name="Wu L."/>
            <person name="Ma J."/>
        </authorList>
    </citation>
    <scope>NUCLEOTIDE SEQUENCE [LARGE SCALE GENOMIC DNA]</scope>
    <source>
        <strain evidence="10">CECT 7956</strain>
    </source>
</reference>
<gene>
    <name evidence="9" type="ORF">ACFOOI_07490</name>
</gene>
<evidence type="ECO:0000256" key="8">
    <source>
        <dbReference type="RuleBase" id="RU363041"/>
    </source>
</evidence>
<dbReference type="PANTHER" id="PTHR30269">
    <property type="entry name" value="TRANSMEMBRANE PROTEIN YFCA"/>
    <property type="match status" value="1"/>
</dbReference>
<keyword evidence="6 8" id="KW-1133">Transmembrane helix</keyword>